<protein>
    <submittedName>
        <fullName evidence="2">Putative baseplate wedge</fullName>
    </submittedName>
</protein>
<dbReference type="SUPFAM" id="SSF89433">
    <property type="entry name" value="Baseplate structural protein gp8"/>
    <property type="match status" value="2"/>
</dbReference>
<feature type="region of interest" description="Disordered" evidence="1">
    <location>
        <begin position="138"/>
        <end position="158"/>
    </location>
</feature>
<dbReference type="KEGG" id="vg:26640144"/>
<dbReference type="EMBL" id="KM359505">
    <property type="protein sequence ID" value="AIR93429.1"/>
    <property type="molecule type" value="Genomic_DNA"/>
</dbReference>
<name>A0A0K0KWE1_9CAUD</name>
<dbReference type="InterPro" id="IPR036327">
    <property type="entry name" value="Gp8_sf"/>
</dbReference>
<reference evidence="3" key="1">
    <citation type="submission" date="2014-08" db="EMBL/GenBank/DDBJ databases">
        <authorList>
            <person name="Edwards T."/>
        </authorList>
    </citation>
    <scope>NUCLEOTIDE SEQUENCE [LARGE SCALE GENOMIC DNA]</scope>
</reference>
<evidence type="ECO:0000313" key="2">
    <source>
        <dbReference type="EMBL" id="AIR93429.1"/>
    </source>
</evidence>
<proteinExistence type="predicted"/>
<evidence type="ECO:0000256" key="1">
    <source>
        <dbReference type="SAM" id="MobiDB-lite"/>
    </source>
</evidence>
<dbReference type="Gene3D" id="2.170.290.10">
    <property type="entry name" value="baseplate structural protein gp8, domain 2"/>
    <property type="match status" value="1"/>
</dbReference>
<dbReference type="RefSeq" id="YP_009213600.1">
    <property type="nucleotide sequence ID" value="NC_028955.1"/>
</dbReference>
<keyword evidence="3" id="KW-1185">Reference proteome</keyword>
<accession>A0A0K0KWE1</accession>
<evidence type="ECO:0000313" key="3">
    <source>
        <dbReference type="Proteomes" id="UP000207741"/>
    </source>
</evidence>
<sequence>MAAIITDQLRIVNASNFVAGVQSSANSYYAFIGLPNATNYLSTWDSDPPAPKDAFSQSDDYYDTMLAVKRINSADISQVVRKLRWQSGVTYDMWRNDITRDNPSQPSGAFDIYSANYYIINSDFRVYVCLFNNANPENNNQGGPSLDEPTFTDLEPRAAGSSGDGYIWKYLYTVRPSEAIKFDSTDYIPVPDDWFTSATYTPMRENADASGQLKICTITNRGVGLGTANITYTNVPIMGDGQGGKATIVVNNDSKVETVTVSDGGSGYTFGSVDLAAGGVPLGSTTPTFNVIIPPPGGHGKDVYLELGALNALAYARFENDSENPDFVTGQQFSRVGILKNPQAEGSDQLLIAEKASAVYALRLAGAGYSSAVFNPDDFITQTVGIGSTAVGRVISYDQVTGVLKYWQDRTTAGFTSTGLAEPNPQFGFRMNRFSHLIEAPGTATGGSYTINGGSVAVGIDTGFQGVSTVINNKTYFLGQNFVSGIAQPEIKKYSGEVVYVDNRPSITRSKSQKEDLKIILQF</sequence>
<dbReference type="OrthoDB" id="2344at10239"/>
<dbReference type="Proteomes" id="UP000207741">
    <property type="component" value="Segment"/>
</dbReference>
<dbReference type="GeneID" id="26640144"/>
<organism evidence="2 3">
    <name type="scientific">Prochlorococcus phage P-TIM68</name>
    <dbReference type="NCBI Taxonomy" id="1542477"/>
    <lineage>
        <taxon>Viruses</taxon>
        <taxon>Duplodnaviria</taxon>
        <taxon>Heunggongvirae</taxon>
        <taxon>Uroviricota</taxon>
        <taxon>Caudoviricetes</taxon>
        <taxon>Pantevenvirales</taxon>
        <taxon>Kyanoviridae</taxon>
        <taxon>Haifavirus</taxon>
        <taxon>Haifavirus tim68</taxon>
    </lineage>
</organism>
<dbReference type="Gene3D" id="2.60.340.10">
    <property type="entry name" value="baseplate structural protein gp8, domain 1"/>
    <property type="match status" value="2"/>
</dbReference>